<dbReference type="PATRIC" id="fig|1117108.3.peg.3700"/>
<feature type="transmembrane region" description="Helical" evidence="1">
    <location>
        <begin position="38"/>
        <end position="59"/>
    </location>
</feature>
<proteinExistence type="predicted"/>
<sequence>MTLSIMGVMALLLFYASLTIGVIILISKRANNPNRKLALLTLTITCAILVNELISKFLYGQQINLITIFFLIILAASCSTQFRKKN</sequence>
<dbReference type="EMBL" id="ATMT01000060">
    <property type="protein sequence ID" value="EPY05967.1"/>
    <property type="molecule type" value="Genomic_DNA"/>
</dbReference>
<keyword evidence="1" id="KW-0472">Membrane</keyword>
<reference evidence="2 3" key="1">
    <citation type="submission" date="2013-05" db="EMBL/GenBank/DDBJ databases">
        <authorList>
            <person name="Strain E.A."/>
            <person name="Brown E."/>
            <person name="Allard M.W."/>
            <person name="Luo Y.L."/>
        </authorList>
    </citation>
    <scope>NUCLEOTIDE SEQUENCE [LARGE SCALE GENOMIC DNA]</scope>
    <source>
        <strain evidence="2 3">TS-15</strain>
    </source>
</reference>
<dbReference type="AlphaFoldDB" id="S9SJI6"/>
<keyword evidence="1" id="KW-0812">Transmembrane</keyword>
<evidence type="ECO:0000256" key="1">
    <source>
        <dbReference type="SAM" id="Phobius"/>
    </source>
</evidence>
<dbReference type="Proteomes" id="UP000015344">
    <property type="component" value="Unassembled WGS sequence"/>
</dbReference>
<organism evidence="2 3">
    <name type="scientific">Paenibacillus alvei TS-15</name>
    <dbReference type="NCBI Taxonomy" id="1117108"/>
    <lineage>
        <taxon>Bacteria</taxon>
        <taxon>Bacillati</taxon>
        <taxon>Bacillota</taxon>
        <taxon>Bacilli</taxon>
        <taxon>Bacillales</taxon>
        <taxon>Paenibacillaceae</taxon>
        <taxon>Paenibacillus</taxon>
    </lineage>
</organism>
<feature type="transmembrane region" description="Helical" evidence="1">
    <location>
        <begin position="6"/>
        <end position="26"/>
    </location>
</feature>
<comment type="caution">
    <text evidence="2">The sequence shown here is derived from an EMBL/GenBank/DDBJ whole genome shotgun (WGS) entry which is preliminary data.</text>
</comment>
<gene>
    <name evidence="2" type="ORF">PAALTS15_17961</name>
</gene>
<name>S9SJI6_PAEAL</name>
<evidence type="ECO:0000313" key="2">
    <source>
        <dbReference type="EMBL" id="EPY05967.1"/>
    </source>
</evidence>
<keyword evidence="1" id="KW-1133">Transmembrane helix</keyword>
<protein>
    <submittedName>
        <fullName evidence="2">Uncharacterized protein</fullName>
    </submittedName>
</protein>
<evidence type="ECO:0000313" key="3">
    <source>
        <dbReference type="Proteomes" id="UP000015344"/>
    </source>
</evidence>
<accession>S9SJI6</accession>
<feature type="transmembrane region" description="Helical" evidence="1">
    <location>
        <begin position="65"/>
        <end position="82"/>
    </location>
</feature>